<evidence type="ECO:0000313" key="2">
    <source>
        <dbReference type="Proteomes" id="UP001143910"/>
    </source>
</evidence>
<evidence type="ECO:0000313" key="1">
    <source>
        <dbReference type="EMBL" id="KAJ2981431.1"/>
    </source>
</evidence>
<dbReference type="EMBL" id="JANJQO010000131">
    <property type="protein sequence ID" value="KAJ2981431.1"/>
    <property type="molecule type" value="Genomic_DNA"/>
</dbReference>
<sequence>MPRPKVLPSQRKRAAEACNFCRTSKKKCSATVPCTACQRRGIGHTCYLTNSPRASRSAPRRNLQDPPTHSSPINQGPSLSNESDHNSRDNTGWPLSGSPRTWLPSQATASLRQDAYQPISPSDSRTAITDSHQTESDPSPQDQATLPETPALGPESHARMLLNLRGERVYIGEAAPISFLQFVRDTVSSQIGPSQFSHNDQSENMLENEPAINNSNAPTPGFMELDEEQRTQFIHTFHSATGGFLDLFTSDELKQIATAQSEQRPGYAQRHLDAVACASIAIGAQCKSPLESQQISQAYFRHAQRQAFTGMLEDPNINIVRVFLLMAYYMLGSCRRNSAFMYLGIASRAAVSLGLHSKDTYGDMNNSQHHDRLKIWMSLCILDMTVSSLLGRPAATSGLRTELEESCISAFGTSSDQDSSALFAAYGILSITTDIVENLYTKRMPSVALIERAFARIEVWSRSVPKLLRTKSSSPSGSIPDRQDLTSQSSTSSVALSPLASACLDAAVYLVQTCVDSKRSGGLFGSTCILKALVFGAGLILGFDMFAKRELDFEIESAFSGAKEILDFIAEQSAQAAHYAEILGLLSSAVAEQRRKTASQGRSKLIGRLFPSQSGDSPPLDASNQLRAFDTMAQGVGSSSTTDGPSHWLLGQPLTLPEDMDTDLIGGWDALDLSQWDNFPFNSPRNFVNDG</sequence>
<name>A0ACC1NSI1_9HYPO</name>
<keyword evidence="2" id="KW-1185">Reference proteome</keyword>
<gene>
    <name evidence="1" type="ORF">NQ176_g2023</name>
</gene>
<proteinExistence type="predicted"/>
<dbReference type="Proteomes" id="UP001143910">
    <property type="component" value="Unassembled WGS sequence"/>
</dbReference>
<protein>
    <submittedName>
        <fullName evidence="1">Uncharacterized protein</fullName>
    </submittedName>
</protein>
<reference evidence="1" key="1">
    <citation type="submission" date="2022-08" db="EMBL/GenBank/DDBJ databases">
        <title>Genome Sequence of Lecanicillium fungicola.</title>
        <authorList>
            <person name="Buettner E."/>
        </authorList>
    </citation>
    <scope>NUCLEOTIDE SEQUENCE</scope>
    <source>
        <strain evidence="1">Babe33</strain>
    </source>
</reference>
<accession>A0ACC1NSI1</accession>
<comment type="caution">
    <text evidence="1">The sequence shown here is derived from an EMBL/GenBank/DDBJ whole genome shotgun (WGS) entry which is preliminary data.</text>
</comment>
<organism evidence="1 2">
    <name type="scientific">Zarea fungicola</name>
    <dbReference type="NCBI Taxonomy" id="93591"/>
    <lineage>
        <taxon>Eukaryota</taxon>
        <taxon>Fungi</taxon>
        <taxon>Dikarya</taxon>
        <taxon>Ascomycota</taxon>
        <taxon>Pezizomycotina</taxon>
        <taxon>Sordariomycetes</taxon>
        <taxon>Hypocreomycetidae</taxon>
        <taxon>Hypocreales</taxon>
        <taxon>Cordycipitaceae</taxon>
        <taxon>Zarea</taxon>
    </lineage>
</organism>